<sequence>MFNNTLKNQRGFIASITTLLVLIFILSIATSMSVLVFGRQRISTNTVNSTQSYYTAEAGVEDSLLRLKNNPQMSPLSYSLTINNSTANVVIPAIVGGSRTISSLGSKIGLTKKTEVVYTLDSEGVSFFYGAQIGEGGLQMSNSSRINGSVFSNGNVAGSGSATIENDVIVAGNGHTLSGMRVKGNATVYSCLNSTIDGNLTYVSGGTNTCTVGGSIVVQSDEIESQPMPISQSQITEWKNDALAGGTMGNVTLSGSQTMSLGPKKINGNLSISNSAVLTLTGTVHVTGNITISNSAKIKLASSYGSLSGVIIADGTISPSNSSALQGSGQTGSYLLVLSTNTSNSAIAVGNSASGAIFYTSAGGISVSNSFSAREVTGYKLIMSNSATITYESGLANVFFSSGPTGGWKVTDWQEK</sequence>
<evidence type="ECO:0008006" key="4">
    <source>
        <dbReference type="Google" id="ProtNLM"/>
    </source>
</evidence>
<organism evidence="2 3">
    <name type="scientific">Candidatus Staskawiczbacteria bacterium RIFCSPHIGHO2_02_FULL_42_22</name>
    <dbReference type="NCBI Taxonomy" id="1802207"/>
    <lineage>
        <taxon>Bacteria</taxon>
        <taxon>Candidatus Staskawicziibacteriota</taxon>
    </lineage>
</organism>
<dbReference type="AlphaFoldDB" id="A0A1G2I504"/>
<reference evidence="2 3" key="1">
    <citation type="journal article" date="2016" name="Nat. Commun.">
        <title>Thousands of microbial genomes shed light on interconnected biogeochemical processes in an aquifer system.</title>
        <authorList>
            <person name="Anantharaman K."/>
            <person name="Brown C.T."/>
            <person name="Hug L.A."/>
            <person name="Sharon I."/>
            <person name="Castelle C.J."/>
            <person name="Probst A.J."/>
            <person name="Thomas B.C."/>
            <person name="Singh A."/>
            <person name="Wilkins M.J."/>
            <person name="Karaoz U."/>
            <person name="Brodie E.L."/>
            <person name="Williams K.H."/>
            <person name="Hubbard S.S."/>
            <person name="Banfield J.F."/>
        </authorList>
    </citation>
    <scope>NUCLEOTIDE SEQUENCE [LARGE SCALE GENOMIC DNA]</scope>
</reference>
<name>A0A1G2I504_9BACT</name>
<keyword evidence="1" id="KW-1133">Transmembrane helix</keyword>
<gene>
    <name evidence="2" type="ORF">A3D44_03735</name>
</gene>
<keyword evidence="1" id="KW-0812">Transmembrane</keyword>
<proteinExistence type="predicted"/>
<protein>
    <recommendedName>
        <fullName evidence="4">Type 4 fimbrial biogenesis protein PilX N-terminal domain-containing protein</fullName>
    </recommendedName>
</protein>
<feature type="transmembrane region" description="Helical" evidence="1">
    <location>
        <begin position="12"/>
        <end position="37"/>
    </location>
</feature>
<evidence type="ECO:0000313" key="3">
    <source>
        <dbReference type="Proteomes" id="UP000178820"/>
    </source>
</evidence>
<dbReference type="STRING" id="1802207.A3D44_03735"/>
<evidence type="ECO:0000313" key="2">
    <source>
        <dbReference type="EMBL" id="OGZ69500.1"/>
    </source>
</evidence>
<accession>A0A1G2I504</accession>
<dbReference type="Proteomes" id="UP000178820">
    <property type="component" value="Unassembled WGS sequence"/>
</dbReference>
<evidence type="ECO:0000256" key="1">
    <source>
        <dbReference type="SAM" id="Phobius"/>
    </source>
</evidence>
<comment type="caution">
    <text evidence="2">The sequence shown here is derived from an EMBL/GenBank/DDBJ whole genome shotgun (WGS) entry which is preliminary data.</text>
</comment>
<keyword evidence="1" id="KW-0472">Membrane</keyword>
<dbReference type="EMBL" id="MHOT01000010">
    <property type="protein sequence ID" value="OGZ69500.1"/>
    <property type="molecule type" value="Genomic_DNA"/>
</dbReference>